<dbReference type="GO" id="GO:0016020">
    <property type="term" value="C:membrane"/>
    <property type="evidence" value="ECO:0007669"/>
    <property type="project" value="UniProtKB-SubCell"/>
</dbReference>
<keyword evidence="4" id="KW-0863">Zinc-finger</keyword>
<name>A0A504YT09_FASGI</name>
<gene>
    <name evidence="10" type="ORF">FGIG_05360</name>
</gene>
<reference evidence="10 11" key="1">
    <citation type="submission" date="2019-04" db="EMBL/GenBank/DDBJ databases">
        <title>Annotation for the trematode Fasciola gigantica.</title>
        <authorList>
            <person name="Choi Y.-J."/>
        </authorList>
    </citation>
    <scope>NUCLEOTIDE SEQUENCE [LARGE SCALE GENOMIC DNA]</scope>
    <source>
        <strain evidence="10">Uganda_cow_1</strain>
    </source>
</reference>
<protein>
    <submittedName>
        <fullName evidence="10">Receptor transporting protein</fullName>
    </submittedName>
</protein>
<keyword evidence="5" id="KW-0862">Zinc</keyword>
<comment type="caution">
    <text evidence="10">The sequence shown here is derived from an EMBL/GenBank/DDBJ whole genome shotgun (WGS) entry which is preliminary data.</text>
</comment>
<keyword evidence="11" id="KW-1185">Reference proteome</keyword>
<evidence type="ECO:0000256" key="7">
    <source>
        <dbReference type="ARBA" id="ARBA00023136"/>
    </source>
</evidence>
<dbReference type="InterPro" id="IPR026096">
    <property type="entry name" value="R-trans_p"/>
</dbReference>
<dbReference type="AlphaFoldDB" id="A0A504YT09"/>
<evidence type="ECO:0000259" key="9">
    <source>
        <dbReference type="SMART" id="SM01328"/>
    </source>
</evidence>
<feature type="region of interest" description="Disordered" evidence="8">
    <location>
        <begin position="251"/>
        <end position="294"/>
    </location>
</feature>
<keyword evidence="7" id="KW-0472">Membrane</keyword>
<accession>A0A504YT09</accession>
<evidence type="ECO:0000256" key="8">
    <source>
        <dbReference type="SAM" id="MobiDB-lite"/>
    </source>
</evidence>
<keyword evidence="10" id="KW-0675">Receptor</keyword>
<organism evidence="10 11">
    <name type="scientific">Fasciola gigantica</name>
    <name type="common">Giant liver fluke</name>
    <dbReference type="NCBI Taxonomy" id="46835"/>
    <lineage>
        <taxon>Eukaryota</taxon>
        <taxon>Metazoa</taxon>
        <taxon>Spiralia</taxon>
        <taxon>Lophotrochozoa</taxon>
        <taxon>Platyhelminthes</taxon>
        <taxon>Trematoda</taxon>
        <taxon>Digenea</taxon>
        <taxon>Plagiorchiida</taxon>
        <taxon>Echinostomata</taxon>
        <taxon>Echinostomatoidea</taxon>
        <taxon>Fasciolidae</taxon>
        <taxon>Fasciola</taxon>
    </lineage>
</organism>
<evidence type="ECO:0000313" key="11">
    <source>
        <dbReference type="Proteomes" id="UP000316759"/>
    </source>
</evidence>
<dbReference type="SMART" id="SM01328">
    <property type="entry name" value="zf-3CxxC"/>
    <property type="match status" value="1"/>
</dbReference>
<keyword evidence="2" id="KW-0812">Transmembrane</keyword>
<dbReference type="Proteomes" id="UP000316759">
    <property type="component" value="Unassembled WGS sequence"/>
</dbReference>
<keyword evidence="3" id="KW-0479">Metal-binding</keyword>
<dbReference type="OrthoDB" id="8121437at2759"/>
<evidence type="ECO:0000256" key="5">
    <source>
        <dbReference type="ARBA" id="ARBA00022833"/>
    </source>
</evidence>
<dbReference type="InterPro" id="IPR027377">
    <property type="entry name" value="ZAR1/RTP1-5-like_Znf-3CxxC"/>
</dbReference>
<dbReference type="GO" id="GO:0008270">
    <property type="term" value="F:zinc ion binding"/>
    <property type="evidence" value="ECO:0007669"/>
    <property type="project" value="UniProtKB-KW"/>
</dbReference>
<evidence type="ECO:0000256" key="3">
    <source>
        <dbReference type="ARBA" id="ARBA00022723"/>
    </source>
</evidence>
<dbReference type="PANTHER" id="PTHR14402:SF10">
    <property type="entry name" value="3CXXC-TYPE DOMAIN-CONTAINING PROTEIN"/>
    <property type="match status" value="1"/>
</dbReference>
<dbReference type="GO" id="GO:0031849">
    <property type="term" value="F:olfactory receptor binding"/>
    <property type="evidence" value="ECO:0007669"/>
    <property type="project" value="TreeGrafter"/>
</dbReference>
<dbReference type="GO" id="GO:0006612">
    <property type="term" value="P:protein targeting to membrane"/>
    <property type="evidence" value="ECO:0007669"/>
    <property type="project" value="TreeGrafter"/>
</dbReference>
<evidence type="ECO:0000256" key="4">
    <source>
        <dbReference type="ARBA" id="ARBA00022771"/>
    </source>
</evidence>
<evidence type="ECO:0000256" key="6">
    <source>
        <dbReference type="ARBA" id="ARBA00022989"/>
    </source>
</evidence>
<comment type="subcellular location">
    <subcellularLocation>
        <location evidence="1">Membrane</location>
        <topology evidence="1">Single-pass membrane protein</topology>
    </subcellularLocation>
</comment>
<dbReference type="GO" id="GO:0051205">
    <property type="term" value="P:protein insertion into membrane"/>
    <property type="evidence" value="ECO:0007669"/>
    <property type="project" value="TreeGrafter"/>
</dbReference>
<evidence type="ECO:0000256" key="2">
    <source>
        <dbReference type="ARBA" id="ARBA00022692"/>
    </source>
</evidence>
<keyword evidence="6" id="KW-1133">Transmembrane helix</keyword>
<dbReference type="EMBL" id="SUNJ01008590">
    <property type="protein sequence ID" value="TPP61117.1"/>
    <property type="molecule type" value="Genomic_DNA"/>
</dbReference>
<dbReference type="PANTHER" id="PTHR14402">
    <property type="entry name" value="RECEPTOR TRANSPORTING PROTEIN"/>
    <property type="match status" value="1"/>
</dbReference>
<dbReference type="Pfam" id="PF13695">
    <property type="entry name" value="Zn_ribbon_3CxxC"/>
    <property type="match status" value="1"/>
</dbReference>
<evidence type="ECO:0000256" key="1">
    <source>
        <dbReference type="ARBA" id="ARBA00004167"/>
    </source>
</evidence>
<feature type="domain" description="3CxxC-type" evidence="9">
    <location>
        <begin position="88"/>
        <end position="213"/>
    </location>
</feature>
<dbReference type="STRING" id="46835.A0A504YT09"/>
<evidence type="ECO:0000313" key="10">
    <source>
        <dbReference type="EMBL" id="TPP61117.1"/>
    </source>
</evidence>
<proteinExistence type="predicted"/>
<sequence length="294" mass="32948">MITVDYYETMKSTHWDPKFKELSCRLTKELVRVNYSRTGMAADLWPLATLSRLRPLTSESLFPSSATALLDALGLKEKDMLGTLITSDIPSWDVQCRTACGRQWTSMKGSVAFVVILNYHRTGPVQVDRWLIQPGANVFFELFSQSCGECDVLCQPKWYPEEVSKVIRNLFVKIHENFYQSVIGWSDRWDCHRRDGHPSGPHDARKCVACQQGLCRGGLVISHAHAAKPASMFRVFPVYCPAQSTTVNVTNPATSPGMMVDSAQNSGRPHIRDSPTNSPSCKRRQTGSEFLTVS</sequence>